<dbReference type="Proteomes" id="UP000887574">
    <property type="component" value="Unplaced"/>
</dbReference>
<dbReference type="WBParaSite" id="jg22972">
    <property type="protein sequence ID" value="jg22972"/>
    <property type="gene ID" value="jg22972"/>
</dbReference>
<name>A0A915DS71_9BILA</name>
<dbReference type="PANTHER" id="PTHR47272">
    <property type="entry name" value="DDE_TNP_1_7 DOMAIN-CONTAINING PROTEIN"/>
    <property type="match status" value="1"/>
</dbReference>
<protein>
    <submittedName>
        <fullName evidence="2">Uncharacterized protein</fullName>
    </submittedName>
</protein>
<accession>A0A915DS71</accession>
<dbReference type="AlphaFoldDB" id="A0A915DS71"/>
<reference evidence="2" key="1">
    <citation type="submission" date="2022-11" db="UniProtKB">
        <authorList>
            <consortium name="WormBaseParasite"/>
        </authorList>
    </citation>
    <scope>IDENTIFICATION</scope>
</reference>
<organism evidence="1 2">
    <name type="scientific">Ditylenchus dipsaci</name>
    <dbReference type="NCBI Taxonomy" id="166011"/>
    <lineage>
        <taxon>Eukaryota</taxon>
        <taxon>Metazoa</taxon>
        <taxon>Ecdysozoa</taxon>
        <taxon>Nematoda</taxon>
        <taxon>Chromadorea</taxon>
        <taxon>Rhabditida</taxon>
        <taxon>Tylenchina</taxon>
        <taxon>Tylenchomorpha</taxon>
        <taxon>Sphaerularioidea</taxon>
        <taxon>Anguinidae</taxon>
        <taxon>Anguininae</taxon>
        <taxon>Ditylenchus</taxon>
    </lineage>
</organism>
<proteinExistence type="predicted"/>
<keyword evidence="1" id="KW-1185">Reference proteome</keyword>
<sequence length="119" mass="13441">MIGHKLAEVLIVSWNDNRPVTILSTVDPILPMNQAMRWPKEARKKVPIPQPHMIGAYNTFMGSYLNTSYLETNAVAPSHFQYDSMVSIIAWCQPIQDRTVEFTMAEQGTFVRSATLVSV</sequence>
<evidence type="ECO:0000313" key="2">
    <source>
        <dbReference type="WBParaSite" id="jg22972"/>
    </source>
</evidence>
<evidence type="ECO:0000313" key="1">
    <source>
        <dbReference type="Proteomes" id="UP000887574"/>
    </source>
</evidence>